<name>B0XE06_CULQU</name>
<proteinExistence type="predicted"/>
<protein>
    <submittedName>
        <fullName evidence="2 3">Uncharacterized protein</fullName>
    </submittedName>
</protein>
<dbReference type="VEuPathDB" id="VectorBase:CPIJ017695"/>
<dbReference type="KEGG" id="cqu:CpipJ_CPIJ017695"/>
<accession>B0XE06</accession>
<dbReference type="AlphaFoldDB" id="B0XE06"/>
<dbReference type="HOGENOM" id="CLU_511181_0_0_1"/>
<feature type="compositionally biased region" description="Polar residues" evidence="1">
    <location>
        <begin position="31"/>
        <end position="40"/>
    </location>
</feature>
<evidence type="ECO:0000313" key="3">
    <source>
        <dbReference type="EnsemblMetazoa" id="CPIJ017695-PA"/>
    </source>
</evidence>
<feature type="region of interest" description="Disordered" evidence="1">
    <location>
        <begin position="1"/>
        <end position="49"/>
    </location>
</feature>
<sequence length="533" mass="60350">MDHKQAKPANSMNQVRDVGDRNREQKRKTTQSKPSENGQADVSPLRGSPRLGSVSRTIRRLRALSWSFTTDLYRLVFVNLETDELRFLAFRAVKYVVLGKFTNCEELDIAFKCASWSENLDVVYFSTTIQLMCRNRPYCNHTEAFREYPAPEDLFPDQTENFCQSAVIGAAMLDTELKRKINGTLIGPDVNWISEIAKRINATTKFVAVYCDEAYWHPRCIAKMVHRGKQADVILDQILNQLPGCLESVEPYSFSVYVPRGRPLTSLELFIAPFHLHLWITLALLVIILKLLEIVCPRQLRAGFTFSTICGFKEKSDVLLAEVICSSILNLIIVRNQDCIDDDQCTVPANNQQLATAIKVNLNNFGNMISQDTGWTELLKHDTDHLTSPLDGTSAYCLKTGTANTIIMSAKNVDPQTRIPKYVKLEEKLVMNIGLYITAMNQLFERLKWTQRVFFEAGIRQLWIRNFMEENYSQLKTQVAVNGIVHCIILGSKLHNQLQRLNASPQQTIAHPHINHHHALALLAPDGAGGSSN</sequence>
<dbReference type="InParanoid" id="B0XE06"/>
<reference evidence="3" key="2">
    <citation type="submission" date="2020-05" db="UniProtKB">
        <authorList>
            <consortium name="EnsemblMetazoa"/>
        </authorList>
    </citation>
    <scope>IDENTIFICATION</scope>
    <source>
        <strain evidence="3">JHB</strain>
    </source>
</reference>
<dbReference type="EnsemblMetazoa" id="CPIJ017695-RA">
    <property type="protein sequence ID" value="CPIJ017695-PA"/>
    <property type="gene ID" value="CPIJ017695"/>
</dbReference>
<dbReference type="EMBL" id="DS232794">
    <property type="protein sequence ID" value="EDS45778.1"/>
    <property type="molecule type" value="Genomic_DNA"/>
</dbReference>
<keyword evidence="4" id="KW-1185">Reference proteome</keyword>
<evidence type="ECO:0000313" key="4">
    <source>
        <dbReference type="Proteomes" id="UP000002320"/>
    </source>
</evidence>
<evidence type="ECO:0000256" key="1">
    <source>
        <dbReference type="SAM" id="MobiDB-lite"/>
    </source>
</evidence>
<evidence type="ECO:0000313" key="2">
    <source>
        <dbReference type="EMBL" id="EDS45778.1"/>
    </source>
</evidence>
<reference evidence="2" key="1">
    <citation type="submission" date="2007-03" db="EMBL/GenBank/DDBJ databases">
        <title>Annotation of Culex pipiens quinquefasciatus.</title>
        <authorList>
            <consortium name="The Broad Institute Genome Sequencing Platform"/>
            <person name="Atkinson P.W."/>
            <person name="Hemingway J."/>
            <person name="Christensen B.M."/>
            <person name="Higgs S."/>
            <person name="Kodira C."/>
            <person name="Hannick L."/>
            <person name="Megy K."/>
            <person name="O'Leary S."/>
            <person name="Pearson M."/>
            <person name="Haas B.J."/>
            <person name="Mauceli E."/>
            <person name="Wortman J.R."/>
            <person name="Lee N.H."/>
            <person name="Guigo R."/>
            <person name="Stanke M."/>
            <person name="Alvarado L."/>
            <person name="Amedeo P."/>
            <person name="Antoine C.H."/>
            <person name="Arensburger P."/>
            <person name="Bidwell S.L."/>
            <person name="Crawford M."/>
            <person name="Camaro F."/>
            <person name="Devon K."/>
            <person name="Engels R."/>
            <person name="Hammond M."/>
            <person name="Howarth C."/>
            <person name="Koehrsen M."/>
            <person name="Lawson D."/>
            <person name="Montgomery P."/>
            <person name="Nene V."/>
            <person name="Nusbaum C."/>
            <person name="Puiu D."/>
            <person name="Romero-Severson J."/>
            <person name="Severson D.W."/>
            <person name="Shumway M."/>
            <person name="Sisk P."/>
            <person name="Stolte C."/>
            <person name="Zeng Q."/>
            <person name="Eisenstadt E."/>
            <person name="Fraser-Liggett C."/>
            <person name="Strausberg R."/>
            <person name="Galagan J."/>
            <person name="Birren B."/>
            <person name="Collins F.H."/>
        </authorList>
    </citation>
    <scope>NUCLEOTIDE SEQUENCE [LARGE SCALE GENOMIC DNA]</scope>
    <source>
        <strain evidence="2">JHB</strain>
    </source>
</reference>
<dbReference type="Proteomes" id="UP000002320">
    <property type="component" value="Unassembled WGS sequence"/>
</dbReference>
<gene>
    <name evidence="3" type="primary">6051436</name>
    <name evidence="2" type="ORF">CpipJ_CPIJ017695</name>
</gene>
<organism>
    <name type="scientific">Culex quinquefasciatus</name>
    <name type="common">Southern house mosquito</name>
    <name type="synonym">Culex pungens</name>
    <dbReference type="NCBI Taxonomy" id="7176"/>
    <lineage>
        <taxon>Eukaryota</taxon>
        <taxon>Metazoa</taxon>
        <taxon>Ecdysozoa</taxon>
        <taxon>Arthropoda</taxon>
        <taxon>Hexapoda</taxon>
        <taxon>Insecta</taxon>
        <taxon>Pterygota</taxon>
        <taxon>Neoptera</taxon>
        <taxon>Endopterygota</taxon>
        <taxon>Diptera</taxon>
        <taxon>Nematocera</taxon>
        <taxon>Culicoidea</taxon>
        <taxon>Culicidae</taxon>
        <taxon>Culicinae</taxon>
        <taxon>Culicini</taxon>
        <taxon>Culex</taxon>
        <taxon>Culex</taxon>
    </lineage>
</organism>